<dbReference type="Gene3D" id="3.40.50.150">
    <property type="entry name" value="Vaccinia Virus protein VP39"/>
    <property type="match status" value="2"/>
</dbReference>
<evidence type="ECO:0000256" key="3">
    <source>
        <dbReference type="SAM" id="MobiDB-lite"/>
    </source>
</evidence>
<dbReference type="EMBL" id="LSSK01000183">
    <property type="protein sequence ID" value="OMH84522.1"/>
    <property type="molecule type" value="Genomic_DNA"/>
</dbReference>
<feature type="compositionally biased region" description="Basic and acidic residues" evidence="3">
    <location>
        <begin position="81"/>
        <end position="93"/>
    </location>
</feature>
<dbReference type="GO" id="GO:0106335">
    <property type="term" value="F:tRNA (5-carboxymethyluridine(34)-5-O)-methyltransferase activity"/>
    <property type="evidence" value="ECO:0007669"/>
    <property type="project" value="TreeGrafter"/>
</dbReference>
<dbReference type="PANTHER" id="PTHR13069:SF21">
    <property type="entry name" value="ALKYLATED DNA REPAIR PROTEIN ALKB HOMOLOG 8"/>
    <property type="match status" value="1"/>
</dbReference>
<dbReference type="GO" id="GO:0030488">
    <property type="term" value="P:tRNA methylation"/>
    <property type="evidence" value="ECO:0007669"/>
    <property type="project" value="TreeGrafter"/>
</dbReference>
<keyword evidence="5" id="KW-1185">Reference proteome</keyword>
<dbReference type="SUPFAM" id="SSF53335">
    <property type="entry name" value="S-adenosyl-L-methionine-dependent methyltransferases"/>
    <property type="match status" value="1"/>
</dbReference>
<evidence type="ECO:0000313" key="4">
    <source>
        <dbReference type="EMBL" id="OMH84522.1"/>
    </source>
</evidence>
<dbReference type="GO" id="GO:0005737">
    <property type="term" value="C:cytoplasm"/>
    <property type="evidence" value="ECO:0007669"/>
    <property type="project" value="TreeGrafter"/>
</dbReference>
<organism evidence="4 5">
    <name type="scientific">Zancudomyces culisetae</name>
    <name type="common">Gut fungus</name>
    <name type="synonym">Smittium culisetae</name>
    <dbReference type="NCBI Taxonomy" id="1213189"/>
    <lineage>
        <taxon>Eukaryota</taxon>
        <taxon>Fungi</taxon>
        <taxon>Fungi incertae sedis</taxon>
        <taxon>Zoopagomycota</taxon>
        <taxon>Kickxellomycotina</taxon>
        <taxon>Harpellomycetes</taxon>
        <taxon>Harpellales</taxon>
        <taxon>Legeriomycetaceae</taxon>
        <taxon>Zancudomyces</taxon>
    </lineage>
</organism>
<dbReference type="PANTHER" id="PTHR13069">
    <property type="entry name" value="ALKYLATED DNA REPAIR PROTEIN ALKB HOMOLOG 8"/>
    <property type="match status" value="1"/>
</dbReference>
<dbReference type="GO" id="GO:0002098">
    <property type="term" value="P:tRNA wobble uridine modification"/>
    <property type="evidence" value="ECO:0007669"/>
    <property type="project" value="TreeGrafter"/>
</dbReference>
<dbReference type="Proteomes" id="UP000188320">
    <property type="component" value="Unassembled WGS sequence"/>
</dbReference>
<proteinExistence type="predicted"/>
<dbReference type="GO" id="GO:0000049">
    <property type="term" value="F:tRNA binding"/>
    <property type="evidence" value="ECO:0007669"/>
    <property type="project" value="TreeGrafter"/>
</dbReference>
<accession>A0A1R1PUF1</accession>
<evidence type="ECO:0000313" key="5">
    <source>
        <dbReference type="Proteomes" id="UP000188320"/>
    </source>
</evidence>
<reference evidence="5" key="1">
    <citation type="submission" date="2017-01" db="EMBL/GenBank/DDBJ databases">
        <authorList>
            <person name="Wang Y."/>
            <person name="White M."/>
            <person name="Kvist S."/>
            <person name="Moncalvo J.-M."/>
        </authorList>
    </citation>
    <scope>NUCLEOTIDE SEQUENCE [LARGE SCALE GENOMIC DNA]</scope>
    <source>
        <strain evidence="5">COL-18-3</strain>
    </source>
</reference>
<evidence type="ECO:0000256" key="2">
    <source>
        <dbReference type="ARBA" id="ARBA00022679"/>
    </source>
</evidence>
<feature type="region of interest" description="Disordered" evidence="3">
    <location>
        <begin position="76"/>
        <end position="110"/>
    </location>
</feature>
<dbReference type="OrthoDB" id="271595at2759"/>
<comment type="caution">
    <text evidence="4">The sequence shown here is derived from an EMBL/GenBank/DDBJ whole genome shotgun (WGS) entry which is preliminary data.</text>
</comment>
<evidence type="ECO:0000256" key="1">
    <source>
        <dbReference type="ARBA" id="ARBA00022603"/>
    </source>
</evidence>
<gene>
    <name evidence="4" type="ORF">AX774_g1950</name>
</gene>
<dbReference type="InterPro" id="IPR029063">
    <property type="entry name" value="SAM-dependent_MTases_sf"/>
</dbReference>
<protein>
    <submittedName>
        <fullName evidence="4">tRNA (Carboxymethyluridine(34)-5-O)-methyltransferase</fullName>
    </submittedName>
</protein>
<dbReference type="InterPro" id="IPR051422">
    <property type="entry name" value="AlkB_tRNA_MeTrf/Diox"/>
</dbReference>
<keyword evidence="2 4" id="KW-0808">Transferase</keyword>
<sequence>MKTPLKDQLEISDSQKELEYVHNVYDQISNHFSNTRYKPWPVIARFIGSLEPGSLGADVGCGNGKYMGLRNVTSPANKAAAGDDTKATGDDTKTNTSATENEKDNASSTRDLFISGSDRIVKKGGKVLLYVWAHEQDGKRKFDQGNQDFLVPWTTGDSTQYRSWKAATIATTGMQSLHMLEEIVAELVGEETNTDRCPPNPSLRTTCLHASHVLLYCNPSSAIDATCIFRRSTSSGYVTVCATHPANAPHASLRIPLGDVSPGGIPGIGGSTGRPRLSFGSFSACSNSFPVCTLIRVRTISSGYVADTDAIPANAPAVNLLFVSNSDLPGSINSRLNCSYVANCTAEYGTILTTFVPFPRMYPFGPSSFQIFTNVFITPL</sequence>
<keyword evidence="1 4" id="KW-0489">Methyltransferase</keyword>
<dbReference type="GO" id="GO:0005634">
    <property type="term" value="C:nucleus"/>
    <property type="evidence" value="ECO:0007669"/>
    <property type="project" value="TreeGrafter"/>
</dbReference>
<dbReference type="AlphaFoldDB" id="A0A1R1PUF1"/>
<name>A0A1R1PUF1_ZANCU</name>